<feature type="domain" description="Lactate/malate dehydrogenase C-terminal" evidence="11">
    <location>
        <begin position="169"/>
        <end position="346"/>
    </location>
</feature>
<feature type="binding site" evidence="6">
    <location>
        <position position="111"/>
    </location>
    <ligand>
        <name>substrate</name>
    </ligand>
</feature>
<protein>
    <recommendedName>
        <fullName evidence="2 9">Malate dehydrogenase</fullName>
        <ecNumber evidence="2 9">1.1.1.37</ecNumber>
    </recommendedName>
</protein>
<feature type="binding site" evidence="7">
    <location>
        <begin position="142"/>
        <end position="144"/>
    </location>
    <ligand>
        <name>NAD(+)</name>
        <dbReference type="ChEBI" id="CHEBI:57540"/>
    </ligand>
</feature>
<reference evidence="12 13" key="1">
    <citation type="submission" date="2009-11" db="EMBL/GenBank/DDBJ databases">
        <title>Annotation of Allomyces macrogynus ATCC 38327.</title>
        <authorList>
            <consortium name="The Broad Institute Genome Sequencing Platform"/>
            <person name="Russ C."/>
            <person name="Cuomo C."/>
            <person name="Burger G."/>
            <person name="Gray M.W."/>
            <person name="Holland P.W.H."/>
            <person name="King N."/>
            <person name="Lang F.B.F."/>
            <person name="Roger A.J."/>
            <person name="Ruiz-Trillo I."/>
            <person name="Young S.K."/>
            <person name="Zeng Q."/>
            <person name="Gargeya S."/>
            <person name="Fitzgerald M."/>
            <person name="Haas B."/>
            <person name="Abouelleil A."/>
            <person name="Alvarado L."/>
            <person name="Arachchi H.M."/>
            <person name="Berlin A."/>
            <person name="Chapman S.B."/>
            <person name="Gearin G."/>
            <person name="Goldberg J."/>
            <person name="Griggs A."/>
            <person name="Gujja S."/>
            <person name="Hansen M."/>
            <person name="Heiman D."/>
            <person name="Howarth C."/>
            <person name="Larimer J."/>
            <person name="Lui A."/>
            <person name="MacDonald P.J.P."/>
            <person name="McCowen C."/>
            <person name="Montmayeur A."/>
            <person name="Murphy C."/>
            <person name="Neiman D."/>
            <person name="Pearson M."/>
            <person name="Priest M."/>
            <person name="Roberts A."/>
            <person name="Saif S."/>
            <person name="Shea T."/>
            <person name="Sisk P."/>
            <person name="Stolte C."/>
            <person name="Sykes S."/>
            <person name="Wortman J."/>
            <person name="Nusbaum C."/>
            <person name="Birren B."/>
        </authorList>
    </citation>
    <scope>NUCLEOTIDE SEQUENCE [LARGE SCALE GENOMIC DNA]</scope>
    <source>
        <strain evidence="12 13">ATCC 38327</strain>
    </source>
</reference>
<keyword evidence="3 8" id="KW-0560">Oxidoreductase</keyword>
<dbReference type="SUPFAM" id="SSF51735">
    <property type="entry name" value="NAD(P)-binding Rossmann-fold domains"/>
    <property type="match status" value="1"/>
</dbReference>
<dbReference type="Gene3D" id="3.90.110.10">
    <property type="entry name" value="Lactate dehydrogenase/glycoside hydrolase, family 4, C-terminal"/>
    <property type="match status" value="1"/>
</dbReference>
<evidence type="ECO:0000259" key="10">
    <source>
        <dbReference type="Pfam" id="PF00056"/>
    </source>
</evidence>
<dbReference type="InterPro" id="IPR022383">
    <property type="entry name" value="Lactate/malate_DH_C"/>
</dbReference>
<dbReference type="NCBIfam" id="NF003916">
    <property type="entry name" value="PRK05442.1"/>
    <property type="match status" value="1"/>
</dbReference>
<evidence type="ECO:0000256" key="2">
    <source>
        <dbReference type="ARBA" id="ARBA00012995"/>
    </source>
</evidence>
<feature type="domain" description="Lactate/malate dehydrogenase N-terminal" evidence="10">
    <location>
        <begin position="19"/>
        <end position="165"/>
    </location>
</feature>
<evidence type="ECO:0000256" key="4">
    <source>
        <dbReference type="ARBA" id="ARBA00023027"/>
    </source>
</evidence>
<evidence type="ECO:0000256" key="5">
    <source>
        <dbReference type="PIRSR" id="PIRSR000102-1"/>
    </source>
</evidence>
<evidence type="ECO:0000256" key="9">
    <source>
        <dbReference type="RuleBase" id="RU003405"/>
    </source>
</evidence>
<keyword evidence="13" id="KW-1185">Reference proteome</keyword>
<keyword evidence="9" id="KW-0816">Tricarboxylic acid cycle</keyword>
<proteinExistence type="inferred from homology"/>
<feature type="active site" description="Proton acceptor" evidence="5">
    <location>
        <position position="200"/>
    </location>
</feature>
<evidence type="ECO:0000256" key="1">
    <source>
        <dbReference type="ARBA" id="ARBA00009613"/>
    </source>
</evidence>
<dbReference type="GO" id="GO:0030060">
    <property type="term" value="F:L-malate dehydrogenase (NAD+) activity"/>
    <property type="evidence" value="ECO:0007669"/>
    <property type="project" value="UniProtKB-EC"/>
</dbReference>
<dbReference type="PANTHER" id="PTHR23382">
    <property type="entry name" value="MALATE DEHYDROGENASE"/>
    <property type="match status" value="1"/>
</dbReference>
<dbReference type="InterPro" id="IPR010945">
    <property type="entry name" value="Malate_DH_type2"/>
</dbReference>
<dbReference type="VEuPathDB" id="FungiDB:AMAG_12198"/>
<gene>
    <name evidence="12" type="ORF">AMAG_12198</name>
</gene>
<dbReference type="FunFam" id="3.40.50.720:FF:000010">
    <property type="entry name" value="Malate dehydrogenase"/>
    <property type="match status" value="1"/>
</dbReference>
<keyword evidence="4 7" id="KW-0520">NAD</keyword>
<feature type="binding site" evidence="7">
    <location>
        <position position="118"/>
    </location>
    <ligand>
        <name>NAD(+)</name>
        <dbReference type="ChEBI" id="CHEBI:57540"/>
    </ligand>
</feature>
<feature type="binding site" evidence="6">
    <location>
        <position position="144"/>
    </location>
    <ligand>
        <name>substrate</name>
    </ligand>
</feature>
<dbReference type="Gene3D" id="3.40.50.720">
    <property type="entry name" value="NAD(P)-binding Rossmann-like Domain"/>
    <property type="match status" value="1"/>
</dbReference>
<organism evidence="12 13">
    <name type="scientific">Allomyces macrogynus (strain ATCC 38327)</name>
    <name type="common">Allomyces javanicus var. macrogynus</name>
    <dbReference type="NCBI Taxonomy" id="578462"/>
    <lineage>
        <taxon>Eukaryota</taxon>
        <taxon>Fungi</taxon>
        <taxon>Fungi incertae sedis</taxon>
        <taxon>Blastocladiomycota</taxon>
        <taxon>Blastocladiomycetes</taxon>
        <taxon>Blastocladiales</taxon>
        <taxon>Blastocladiaceae</taxon>
        <taxon>Allomyces</taxon>
    </lineage>
</organism>
<dbReference type="AlphaFoldDB" id="A0A0L0SXK3"/>
<evidence type="ECO:0000259" key="11">
    <source>
        <dbReference type="Pfam" id="PF02866"/>
    </source>
</evidence>
<dbReference type="PIRSF" id="PIRSF000102">
    <property type="entry name" value="Lac_mal_DH"/>
    <property type="match status" value="1"/>
</dbReference>
<dbReference type="SUPFAM" id="SSF56327">
    <property type="entry name" value="LDH C-terminal domain-like"/>
    <property type="match status" value="1"/>
</dbReference>
<sequence length="378" mass="39973">MPALAPPATQHPAKVEPLRVCVTGAAGQIAYSLIINIANGTVFGPEQPVILQLLDIAPALEAMKGVEMELYDCALPLLAGIVLTTDPLEAFRDVDYAILLGAMPRRAGMLRKDLLKANVGIFQVQGAAIDAVAKKTVKVVVVGNPANTNALVCSHYAPSIPKANFSALTRLDENRAKSMVAVRAGVAVDQVKNVIIWGNHSNTQYPDVAHAHITRDGARVAVEEAIKDEAYLHGEFIKAVALRGAAIIAARKLSSAMSAAKAVVDHVRDWHFGTRSGEFVSMAVVTDAHAAAAYGIPEDLCFSLPLSIKEDGHYEVVAGLPVSDFARGKLDATVAELEEEKAEAFAHIEYLAAVKKAEEEAKTAHANGDAAPVAEVSA</sequence>
<dbReference type="Pfam" id="PF02866">
    <property type="entry name" value="Ldh_1_C"/>
    <property type="match status" value="1"/>
</dbReference>
<reference evidence="13" key="2">
    <citation type="submission" date="2009-11" db="EMBL/GenBank/DDBJ databases">
        <title>The Genome Sequence of Allomyces macrogynus strain ATCC 38327.</title>
        <authorList>
            <consortium name="The Broad Institute Genome Sequencing Platform"/>
            <person name="Russ C."/>
            <person name="Cuomo C."/>
            <person name="Shea T."/>
            <person name="Young S.K."/>
            <person name="Zeng Q."/>
            <person name="Koehrsen M."/>
            <person name="Haas B."/>
            <person name="Borodovsky M."/>
            <person name="Guigo R."/>
            <person name="Alvarado L."/>
            <person name="Berlin A."/>
            <person name="Borenstein D."/>
            <person name="Chen Z."/>
            <person name="Engels R."/>
            <person name="Freedman E."/>
            <person name="Gellesch M."/>
            <person name="Goldberg J."/>
            <person name="Griggs A."/>
            <person name="Gujja S."/>
            <person name="Heiman D."/>
            <person name="Hepburn T."/>
            <person name="Howarth C."/>
            <person name="Jen D."/>
            <person name="Larson L."/>
            <person name="Lewis B."/>
            <person name="Mehta T."/>
            <person name="Park D."/>
            <person name="Pearson M."/>
            <person name="Roberts A."/>
            <person name="Saif S."/>
            <person name="Shenoy N."/>
            <person name="Sisk P."/>
            <person name="Stolte C."/>
            <person name="Sykes S."/>
            <person name="Walk T."/>
            <person name="White J."/>
            <person name="Yandava C."/>
            <person name="Burger G."/>
            <person name="Gray M.W."/>
            <person name="Holland P.W.H."/>
            <person name="King N."/>
            <person name="Lang F.B.F."/>
            <person name="Roger A.J."/>
            <person name="Ruiz-Trillo I."/>
            <person name="Lander E."/>
            <person name="Nusbaum C."/>
        </authorList>
    </citation>
    <scope>NUCLEOTIDE SEQUENCE [LARGE SCALE GENOMIC DNA]</scope>
    <source>
        <strain evidence="13">ATCC 38327</strain>
    </source>
</reference>
<dbReference type="PROSITE" id="PS00068">
    <property type="entry name" value="MDH"/>
    <property type="match status" value="1"/>
</dbReference>
<dbReference type="STRING" id="578462.A0A0L0SXK3"/>
<dbReference type="InterPro" id="IPR001252">
    <property type="entry name" value="Malate_DH_AS"/>
</dbReference>
<evidence type="ECO:0000256" key="8">
    <source>
        <dbReference type="RuleBase" id="RU003369"/>
    </source>
</evidence>
<dbReference type="eggNOG" id="KOG1496">
    <property type="taxonomic scope" value="Eukaryota"/>
</dbReference>
<feature type="binding site" evidence="6">
    <location>
        <position position="105"/>
    </location>
    <ligand>
        <name>substrate</name>
    </ligand>
</feature>
<dbReference type="OrthoDB" id="4069699at2759"/>
<name>A0A0L0SXK3_ALLM3</name>
<evidence type="ECO:0000256" key="7">
    <source>
        <dbReference type="PIRSR" id="PIRSR000102-3"/>
    </source>
</evidence>
<evidence type="ECO:0000256" key="3">
    <source>
        <dbReference type="ARBA" id="ARBA00023002"/>
    </source>
</evidence>
<dbReference type="EC" id="1.1.1.37" evidence="2 9"/>
<dbReference type="InterPro" id="IPR015955">
    <property type="entry name" value="Lactate_DH/Glyco_Ohase_4_C"/>
</dbReference>
<dbReference type="GO" id="GO:0006108">
    <property type="term" value="P:malate metabolic process"/>
    <property type="evidence" value="ECO:0007669"/>
    <property type="project" value="InterPro"/>
</dbReference>
<evidence type="ECO:0000313" key="12">
    <source>
        <dbReference type="EMBL" id="KNE67125.1"/>
    </source>
</evidence>
<dbReference type="GO" id="GO:0006099">
    <property type="term" value="P:tricarboxylic acid cycle"/>
    <property type="evidence" value="ECO:0007669"/>
    <property type="project" value="UniProtKB-KW"/>
</dbReference>
<dbReference type="FunFam" id="3.90.110.10:FF:000002">
    <property type="entry name" value="Malate dehydrogenase"/>
    <property type="match status" value="1"/>
</dbReference>
<dbReference type="NCBIfam" id="TIGR01759">
    <property type="entry name" value="MalateDH-SF1"/>
    <property type="match status" value="1"/>
</dbReference>
<dbReference type="InterPro" id="IPR036291">
    <property type="entry name" value="NAD(P)-bd_dom_sf"/>
</dbReference>
<feature type="binding site" evidence="6">
    <location>
        <position position="175"/>
    </location>
    <ligand>
        <name>substrate</name>
    </ligand>
</feature>
<dbReference type="InterPro" id="IPR001236">
    <property type="entry name" value="Lactate/malate_DH_N"/>
</dbReference>
<dbReference type="InterPro" id="IPR001557">
    <property type="entry name" value="L-lactate/malate_DH"/>
</dbReference>
<dbReference type="NCBIfam" id="TIGR01758">
    <property type="entry name" value="MDH_euk_cyt"/>
    <property type="match status" value="1"/>
</dbReference>
<dbReference type="Pfam" id="PF00056">
    <property type="entry name" value="Ldh_1_N"/>
    <property type="match status" value="1"/>
</dbReference>
<dbReference type="InterPro" id="IPR011274">
    <property type="entry name" value="Malate_DH_NAD-dep_euk"/>
</dbReference>
<comment type="catalytic activity">
    <reaction evidence="9">
        <text>(S)-malate + NAD(+) = oxaloacetate + NADH + H(+)</text>
        <dbReference type="Rhea" id="RHEA:21432"/>
        <dbReference type="ChEBI" id="CHEBI:15378"/>
        <dbReference type="ChEBI" id="CHEBI:15589"/>
        <dbReference type="ChEBI" id="CHEBI:16452"/>
        <dbReference type="ChEBI" id="CHEBI:57540"/>
        <dbReference type="ChEBI" id="CHEBI:57945"/>
        <dbReference type="EC" id="1.1.1.37"/>
    </reaction>
</comment>
<dbReference type="Proteomes" id="UP000054350">
    <property type="component" value="Unassembled WGS sequence"/>
</dbReference>
<evidence type="ECO:0000313" key="13">
    <source>
        <dbReference type="Proteomes" id="UP000054350"/>
    </source>
</evidence>
<comment type="similarity">
    <text evidence="1">Belongs to the LDH/MDH superfamily. MDH type 2 family.</text>
</comment>
<accession>A0A0L0SXK3</accession>
<evidence type="ECO:0000256" key="6">
    <source>
        <dbReference type="PIRSR" id="PIRSR000102-2"/>
    </source>
</evidence>
<feature type="binding site" evidence="7">
    <location>
        <position position="55"/>
    </location>
    <ligand>
        <name>NAD(+)</name>
        <dbReference type="ChEBI" id="CHEBI:57540"/>
    </ligand>
</feature>
<dbReference type="EMBL" id="GG745352">
    <property type="protein sequence ID" value="KNE67125.1"/>
    <property type="molecule type" value="Genomic_DNA"/>
</dbReference>